<dbReference type="AlphaFoldDB" id="A0AAF0YIF7"/>
<keyword evidence="1" id="KW-1133">Transmembrane helix</keyword>
<evidence type="ECO:0000313" key="3">
    <source>
        <dbReference type="Proteomes" id="UP000243626"/>
    </source>
</evidence>
<keyword evidence="1" id="KW-0472">Membrane</keyword>
<proteinExistence type="predicted"/>
<dbReference type="RefSeq" id="WP_102167336.1">
    <property type="nucleotide sequence ID" value="NZ_CP136964.1"/>
</dbReference>
<feature type="transmembrane region" description="Helical" evidence="1">
    <location>
        <begin position="145"/>
        <end position="171"/>
    </location>
</feature>
<dbReference type="InterPro" id="IPR009574">
    <property type="entry name" value="DUF1189"/>
</dbReference>
<feature type="transmembrane region" description="Helical" evidence="1">
    <location>
        <begin position="192"/>
        <end position="210"/>
    </location>
</feature>
<reference evidence="3" key="1">
    <citation type="submission" date="2017-09" db="EMBL/GenBank/DDBJ databases">
        <title>Bacterial strain isolated from the female urinary microbiota.</title>
        <authorList>
            <person name="Thomas-White K."/>
            <person name="Kumar N."/>
            <person name="Forster S."/>
            <person name="Putonti C."/>
            <person name="Lawley T."/>
            <person name="Wolfe A.J."/>
        </authorList>
    </citation>
    <scope>NUCLEOTIDE SEQUENCE [LARGE SCALE GENOMIC DNA]</scope>
    <source>
        <strain evidence="3">UMB0959</strain>
    </source>
</reference>
<keyword evidence="1" id="KW-0812">Transmembrane</keyword>
<feature type="transmembrane region" description="Helical" evidence="1">
    <location>
        <begin position="216"/>
        <end position="233"/>
    </location>
</feature>
<dbReference type="EMBL" id="CP136964">
    <property type="protein sequence ID" value="WOS96463.1"/>
    <property type="molecule type" value="Genomic_DNA"/>
</dbReference>
<dbReference type="KEGG" id="nmy:CJ229_001580"/>
<keyword evidence="3" id="KW-1185">Reference proteome</keyword>
<name>A0AAF0YIF7_9STAP</name>
<gene>
    <name evidence="2" type="ORF">CJ229_001580</name>
</gene>
<sequence>MDYLKYFKRLLKFEKYPLFRTVPFKYLLLNILIIGILLSVPYMLSFFNTNQFANALSEVKDEIPHFEIKDGYYVGDEKTLTTSKGRIVFTEESLPLEDAFIIFQHQGIQIHNMTEDYLPYSSFNKFNNENELKQYIDTHMKSTGFFFAVYSIIQIIVMAAFSFTLLLLLSFILNKIASMRNKRTDYMNWFKIISYSFVIPTILFTILKLITGKELWFIYIIVLIFLIYYDKKLPVFKKKQTIK</sequence>
<dbReference type="Pfam" id="PF06691">
    <property type="entry name" value="DUF1189"/>
    <property type="match status" value="1"/>
</dbReference>
<accession>A0AAF0YIF7</accession>
<feature type="transmembrane region" description="Helical" evidence="1">
    <location>
        <begin position="21"/>
        <end position="44"/>
    </location>
</feature>
<dbReference type="Proteomes" id="UP000243626">
    <property type="component" value="Chromosome"/>
</dbReference>
<protein>
    <submittedName>
        <fullName evidence="2">DUF1189 family protein</fullName>
    </submittedName>
</protein>
<organism evidence="2 3">
    <name type="scientific">Nosocomiicoccus massiliensis</name>
    <dbReference type="NCBI Taxonomy" id="1232430"/>
    <lineage>
        <taxon>Bacteria</taxon>
        <taxon>Bacillati</taxon>
        <taxon>Bacillota</taxon>
        <taxon>Bacilli</taxon>
        <taxon>Bacillales</taxon>
        <taxon>Staphylococcaceae</taxon>
        <taxon>Nosocomiicoccus</taxon>
    </lineage>
</organism>
<evidence type="ECO:0000313" key="2">
    <source>
        <dbReference type="EMBL" id="WOS96463.1"/>
    </source>
</evidence>
<evidence type="ECO:0000256" key="1">
    <source>
        <dbReference type="SAM" id="Phobius"/>
    </source>
</evidence>